<dbReference type="Proteomes" id="UP001107558">
    <property type="component" value="Chromosome 2"/>
</dbReference>
<evidence type="ECO:0000313" key="1">
    <source>
        <dbReference type="EMBL" id="KAG5674904.1"/>
    </source>
</evidence>
<dbReference type="OrthoDB" id="6578444at2759"/>
<dbReference type="EMBL" id="JADBJN010000002">
    <property type="protein sequence ID" value="KAG5674904.1"/>
    <property type="molecule type" value="Genomic_DNA"/>
</dbReference>
<sequence length="199" mass="22861">MENFNPQVYNFTLSREFADAVLNLDLNCYEVNCPSYQVLLDHTLAVIFHCFNDEGNELLNLNKSDILWALKFLEAIDTKECEANDTKDLDALITFMKKLLISRYSIENEKEVSIVNQTFHDSIKHDTTSSFALDEFFENPDVYADKGKPLLDDEQKENEDIEEPSACTTAEVIKYLKKLKNNSTDGELSINDVIDKLEQ</sequence>
<comment type="caution">
    <text evidence="1">The sequence shown here is derived from an EMBL/GenBank/DDBJ whole genome shotgun (WGS) entry which is preliminary data.</text>
</comment>
<accession>A0A9J6BYZ3</accession>
<organism evidence="1 2">
    <name type="scientific">Polypedilum vanderplanki</name>
    <name type="common">Sleeping chironomid midge</name>
    <dbReference type="NCBI Taxonomy" id="319348"/>
    <lineage>
        <taxon>Eukaryota</taxon>
        <taxon>Metazoa</taxon>
        <taxon>Ecdysozoa</taxon>
        <taxon>Arthropoda</taxon>
        <taxon>Hexapoda</taxon>
        <taxon>Insecta</taxon>
        <taxon>Pterygota</taxon>
        <taxon>Neoptera</taxon>
        <taxon>Endopterygota</taxon>
        <taxon>Diptera</taxon>
        <taxon>Nematocera</taxon>
        <taxon>Chironomoidea</taxon>
        <taxon>Chironomidae</taxon>
        <taxon>Chironominae</taxon>
        <taxon>Polypedilum</taxon>
        <taxon>Polypedilum</taxon>
    </lineage>
</organism>
<proteinExistence type="predicted"/>
<evidence type="ECO:0000313" key="2">
    <source>
        <dbReference type="Proteomes" id="UP001107558"/>
    </source>
</evidence>
<keyword evidence="2" id="KW-1185">Reference proteome</keyword>
<reference evidence="1" key="1">
    <citation type="submission" date="2021-03" db="EMBL/GenBank/DDBJ databases">
        <title>Chromosome level genome of the anhydrobiotic midge Polypedilum vanderplanki.</title>
        <authorList>
            <person name="Yoshida Y."/>
            <person name="Kikawada T."/>
            <person name="Gusev O."/>
        </authorList>
    </citation>
    <scope>NUCLEOTIDE SEQUENCE</scope>
    <source>
        <strain evidence="1">NIAS01</strain>
        <tissue evidence="1">Whole body or cell culture</tissue>
    </source>
</reference>
<dbReference type="AlphaFoldDB" id="A0A9J6BYZ3"/>
<gene>
    <name evidence="1" type="ORF">PVAND_004849</name>
</gene>
<name>A0A9J6BYZ3_POLVA</name>
<protein>
    <submittedName>
        <fullName evidence="1">Uncharacterized protein</fullName>
    </submittedName>
</protein>